<dbReference type="RefSeq" id="WP_386675022.1">
    <property type="nucleotide sequence ID" value="NZ_JBHLTG010000009.1"/>
</dbReference>
<evidence type="ECO:0000313" key="2">
    <source>
        <dbReference type="Proteomes" id="UP001589896"/>
    </source>
</evidence>
<name>A0ABV6RXS8_9GAMM</name>
<sequence length="320" mass="34788">MTVRYSWPQFGKPLKLSVISVSASGREQQVVDVQHARVHLEGLEGDWDTVALELELTADEELPSALVGAPLQAHALCSGPATNVRLVAPLALDAAGSWRGRLELARSQTRGVLQLQGFAVAADDTGRPLLRGASDTWSVVQEKGAKPEAPTAIPVRNVWIKFSDADAPTLCKEYPDATHFFVAGEEPVLYLNSDLMEFQVLLQSQKPQKEKRRLQDIFAATIAATVTHGLLSDAMQQAGMNAGDDESGVSRPDSPLLVQVCEAVAREMQGISDVEDFYKRMADARLSLSETARFKSELDLAVNRLVGLDQAIKTSAEEVR</sequence>
<dbReference type="EMBL" id="JBHLTG010000009">
    <property type="protein sequence ID" value="MFC0681776.1"/>
    <property type="molecule type" value="Genomic_DNA"/>
</dbReference>
<keyword evidence="2" id="KW-1185">Reference proteome</keyword>
<gene>
    <name evidence="1" type="ORF">ACFFGH_28425</name>
</gene>
<protein>
    <submittedName>
        <fullName evidence="1">Uncharacterized protein</fullName>
    </submittedName>
</protein>
<dbReference type="Proteomes" id="UP001589896">
    <property type="component" value="Unassembled WGS sequence"/>
</dbReference>
<comment type="caution">
    <text evidence="1">The sequence shown here is derived from an EMBL/GenBank/DDBJ whole genome shotgun (WGS) entry which is preliminary data.</text>
</comment>
<proteinExistence type="predicted"/>
<evidence type="ECO:0000313" key="1">
    <source>
        <dbReference type="EMBL" id="MFC0681776.1"/>
    </source>
</evidence>
<accession>A0ABV6RXS8</accession>
<reference evidence="1 2" key="1">
    <citation type="submission" date="2024-09" db="EMBL/GenBank/DDBJ databases">
        <authorList>
            <person name="Sun Q."/>
            <person name="Mori K."/>
        </authorList>
    </citation>
    <scope>NUCLEOTIDE SEQUENCE [LARGE SCALE GENOMIC DNA]</scope>
    <source>
        <strain evidence="1 2">KCTC 23076</strain>
    </source>
</reference>
<organism evidence="1 2">
    <name type="scientific">Lysobacter korlensis</name>
    <dbReference type="NCBI Taxonomy" id="553636"/>
    <lineage>
        <taxon>Bacteria</taxon>
        <taxon>Pseudomonadati</taxon>
        <taxon>Pseudomonadota</taxon>
        <taxon>Gammaproteobacteria</taxon>
        <taxon>Lysobacterales</taxon>
        <taxon>Lysobacteraceae</taxon>
        <taxon>Lysobacter</taxon>
    </lineage>
</organism>